<keyword evidence="5" id="KW-0378">Hydrolase</keyword>
<feature type="region of interest" description="Disordered" evidence="7">
    <location>
        <begin position="2982"/>
        <end position="3003"/>
    </location>
</feature>
<dbReference type="GO" id="GO:0004843">
    <property type="term" value="F:cysteine-type deubiquitinase activity"/>
    <property type="evidence" value="ECO:0007669"/>
    <property type="project" value="UniProtKB-EC"/>
</dbReference>
<protein>
    <recommendedName>
        <fullName evidence="2">ubiquitinyl hydrolase 1</fullName>
        <ecNumber evidence="2">3.4.19.12</ecNumber>
    </recommendedName>
</protein>
<feature type="domain" description="DUF6606" evidence="10">
    <location>
        <begin position="7"/>
        <end position="281"/>
    </location>
</feature>
<sequence length="3003" mass="340899">MSVFMEVFNHLVLPPQLPDKQDTNIESIGDAIIVRLIQATSTLSRLTSQEQSSPWYAIRQYLRRCQHLHENGRLEKQTMISKFLNFDQEQPLLLHIAEQNAALIVRYNSGAQIKAVVFEAFELSPPSAEVLASEGALICDFPDCSAQIPFHEFRKPSFQQALADFLEKGSIEPLRCFQVLVTKAQTPIVESRDTGSPGLVTHLLIPLLESIGSSIDENAPRLRKRVRDDVNIEATEFPWRRLPLWMALRMGIQRQLQISLGNEGGRACYKFLIVTLLVELLIECPGRLAPELTMILRAKICRRLAKLEQEKDQSLEVYSQLFNATTSFFKKSITQVTQLVDLAWEEFKRETTRPIPRLPTRVDQQAQSLSLPNSGSYLQSVMESPRSRKRASLFLQLPLLNGTAIEQVEQFTDVYHRLTELESKVESGEEPQLTEDLTLELFCEKLADAILGLIGSVGAAYDSDPEQTSIFILSLFRLWVRLDKYIIKIFPMILEYHPVFTPELLDVLHLPTAAGMRHFVTSRVIFTTDARGKTIFSETKKSCFVSKYVSTSESMQKLHQKIKQASEVSRQAKTSELEKWWSVFDKHSVGISGGTCTCTFKRDGTKDIRGCTKCWHWRARNRMNIYAHEDFLPSDTIKSAAVIFELGIPRSFAAYRNATWKILMLAYPRKPQSGSPTMLLRDYDPLTAYASEKPTGITIASKSKSFRGTHYRVGKRKMRVSESDVLYPNGLDFSFFDMDSKTWVKEFDKPFTFQHVCGVHVPLWLRASAIPSSLHPPTVTTGPSSYEVVVSETQCPSNVSVHEFTACQRLLSGKNCRWLIMLVELGAANVNFSNESTMHMFNHLATQAGPATPNHDTFGDIHAVFRDMSFCDSLAAQVEKRLSDITSNWREIHCMDVMITLSLRLYDLAAPMIRAKELLVQARHITLAWITRLRADVRNAKETFIAETAAKYAFSAALLCRRTFSNLTEPDTVMSEDDLSTFVQASLALQENLLVDVAKLPPTLKRMLIRDTKTTYKIKSLLLRSIRAHPQSLSMAINASWSEPGSSAGRSFGSWQQTSSMHDRWVVSAMKSMAENPINTQVVHYNFLEGHLLVDGKPLGRLPRDFRESDEVKQLFGDQHLLTFPSAEFGMSYVLASRIRNHEIHFGSRNGRVIIRAWSRDGLQEYIPSQLFIGPETFDLPDGLISNCAHWLNLNTKCLEIRRKPFLWKTRASDWKIDLIKRHAHRSNRTLLIDPNSSVSKQVADIFRGFEDSQKITIFQPINSRGKLSAELRHLELSFFVNQKGLLECRELNEEIDPNQDAGTLYGFESKIVLRDVANNTRRSILAPCGPISATRHGMHVAIRAAASTDYAKFGIDDVLGRLSCPHEPRLLYAKAQFHAYTSFCIPDPLTGRTGTEEALHMLQSGHCQPWEPLGGGPLNVLKSISDLSPKREYYPQDKKVLQTVSWNARFTMTIQQDAYEGLVQKILDKSNRLRVFAQNVVDSVNTNAYIPSHLRKRGLAQRRVYERSVGDPTWAAASDRMYKSRGQQANSEQARKVYHITSLFQNKPFQVHTNRDLSTILQDWQLIGGFHEIRQANAASLSDIVEKRVDEQWGSLVNMCRHSNLEEPYSLMFRLSLMSLNPKTDLDTIKILGAFAALPTLRNPMPPSFPSFSHFKLNELPGMQSIFHVISVDLPEKRQGMQTKAEKEHRRACEAEAKRLAQHFLDQWPHEEISLSGFDSDVIDVGLAIKRVIPEWERLHSNSSLSEYVVHVQEILRYHEGQGDTSNPKCWDWEQEPFHKKSRDPVVPSISKDLLSKSLTLPFGRQVCEQRLPIDTKSLTNEKKSTREKIPNKEAVELRQILSVFAQASSSLRQQYGLDLKTSLDALEKTSNHTQVSHTTSNITANARCIEDLRTMVATHLCQIHETLSENDDRFPWLKLGNLWPCTTSIVLLEQLRSSSSCKFGDLTKETIVSHGILITKLQRLMRIHDALYHGKVKSLQEELGNFGHENWSPLELPDWLLLEIDSDILIRHEQVDVAHAIIAPDSKDNMVLQLNMGKGKTSCIVPMAMAVIGNGKQLSRLIVPKPLLFPTAQMIQSRLGGIVGREIRHVPFSRRTNTDPQTLQLYRDLHQETVESRGVLLVAPEHLLSYKLSGLQHLASSNLGTARKMLEFQAYLNSICRDILDESDVSLAVKTQLIYPSGKQTSVDGHPHRWKVAQSLLSLVNDHLPELERKFPRKIEVLRRGQGYPYGLHPRRDPMAVPFEAKGIPSEQAEFGHPDAAILLTCLAFYYTGLSPIQFREALRHVLASHDPASEYDRWTSSCDSLPEALHHWNVINSDDHDQVGELWKHLRMNRVVLDSYMNRFVFPAHAKQFDIKLQASGWDLPLFSRAELDKSPKHARTTGFSGTNDNKMMLPLTIQQKDLPSLHQTNAEVLTYLLQERNREYQLVAHAGKRLSETEFLEQLRDRNIRILIDSGAYILEMSNEDLVKAWMDIDTQPPAAVYFGADNRAWVRYRGTKARVPLLATPFVDNLDNCLVYLDEAHTRGIDLKLPQYACGALTLALGQTKDHTVQAAMRLRQLATTQSVCFFAFPETHQSILDVCEMNEDDQVNSSHVVRWLLEQTCRTNEQLQNLYISQGTDFCNRMNAEWENAAFFSDVKDRTAYVEVLQHPEQHTLEQLYGGHTEHTHGPTSLTTTFPQLETFKETLNHLRLSMSNTADILHSSALEEVEQEREVEHQIEEVREVQKASDCKAHTFPGIHPAISSFVSTGHLCGDVGYEHVFDAISRTSIGERFGIVGTESRLFVSVEFMKTIKTDKGGSIDNFLRPVEWILYNSITFDALIIVAEEAEILMPQIRTQASPPKVHLLTYSAPVTKKMLQFSRLRYYSVPALESGHIIPQSLTIELGIFAGRLYMEYEECVSLVKYIDGVKMNGRFDATITETISFILEWTSLRRRGQDIMHTPLGYMCQGRPLGIDHAFFVASRAIDIGVVNSYRTNGAATEAQEDEDDDDEKRYEAEEI</sequence>
<dbReference type="Pfam" id="PF12340">
    <property type="entry name" value="DUF3638"/>
    <property type="match status" value="1"/>
</dbReference>
<dbReference type="PANTHER" id="PTHR13367:SF33">
    <property type="entry name" value="P-LOOP CONTAINING NUCLEOSIDE TRIPHOSPHATE HYDROLASE PROTEIN"/>
    <property type="match status" value="1"/>
</dbReference>
<evidence type="ECO:0000313" key="12">
    <source>
        <dbReference type="Proteomes" id="UP000624244"/>
    </source>
</evidence>
<dbReference type="PANTHER" id="PTHR13367">
    <property type="entry name" value="UBIQUITIN THIOESTERASE"/>
    <property type="match status" value="1"/>
</dbReference>
<comment type="caution">
    <text evidence="11">The sequence shown here is derived from an EMBL/GenBank/DDBJ whole genome shotgun (WGS) entry which is preliminary data.</text>
</comment>
<proteinExistence type="predicted"/>
<evidence type="ECO:0000313" key="11">
    <source>
        <dbReference type="EMBL" id="KAF5844321.1"/>
    </source>
</evidence>
<dbReference type="Pfam" id="PF12359">
    <property type="entry name" value="DUF3645"/>
    <property type="match status" value="1"/>
</dbReference>
<dbReference type="InterPro" id="IPR022099">
    <property type="entry name" value="DUF3638"/>
</dbReference>
<organism evidence="11 12">
    <name type="scientific">Cochliobolus sativus</name>
    <name type="common">Common root rot and spot blotch fungus</name>
    <name type="synonym">Bipolaris sorokiniana</name>
    <dbReference type="NCBI Taxonomy" id="45130"/>
    <lineage>
        <taxon>Eukaryota</taxon>
        <taxon>Fungi</taxon>
        <taxon>Dikarya</taxon>
        <taxon>Ascomycota</taxon>
        <taxon>Pezizomycotina</taxon>
        <taxon>Dothideomycetes</taxon>
        <taxon>Pleosporomycetidae</taxon>
        <taxon>Pleosporales</taxon>
        <taxon>Pleosporineae</taxon>
        <taxon>Pleosporaceae</taxon>
        <taxon>Bipolaris</taxon>
    </lineage>
</organism>
<evidence type="ECO:0000256" key="5">
    <source>
        <dbReference type="ARBA" id="ARBA00022801"/>
    </source>
</evidence>
<dbReference type="Pfam" id="PF20255">
    <property type="entry name" value="DUF6606"/>
    <property type="match status" value="1"/>
</dbReference>
<gene>
    <name evidence="11" type="ORF">GGP41_004502</name>
</gene>
<evidence type="ECO:0000256" key="6">
    <source>
        <dbReference type="ARBA" id="ARBA00022807"/>
    </source>
</evidence>
<name>A0A8H6DQ60_COCSA</name>
<evidence type="ECO:0000256" key="1">
    <source>
        <dbReference type="ARBA" id="ARBA00000707"/>
    </source>
</evidence>
<dbReference type="InterPro" id="IPR051346">
    <property type="entry name" value="OTU_Deubiquitinase"/>
</dbReference>
<evidence type="ECO:0000256" key="2">
    <source>
        <dbReference type="ARBA" id="ARBA00012759"/>
    </source>
</evidence>
<dbReference type="Proteomes" id="UP000624244">
    <property type="component" value="Unassembled WGS sequence"/>
</dbReference>
<feature type="domain" description="DUF3645" evidence="9">
    <location>
        <begin position="2235"/>
        <end position="2267"/>
    </location>
</feature>
<keyword evidence="6" id="KW-0788">Thiol protease</keyword>
<keyword evidence="4" id="KW-0833">Ubl conjugation pathway</keyword>
<dbReference type="EMBL" id="WNKQ01000024">
    <property type="protein sequence ID" value="KAF5844321.1"/>
    <property type="molecule type" value="Genomic_DNA"/>
</dbReference>
<dbReference type="InterPro" id="IPR046541">
    <property type="entry name" value="DUF6606"/>
</dbReference>
<dbReference type="GO" id="GO:0006508">
    <property type="term" value="P:proteolysis"/>
    <property type="evidence" value="ECO:0007669"/>
    <property type="project" value="UniProtKB-KW"/>
</dbReference>
<dbReference type="EC" id="3.4.19.12" evidence="2"/>
<dbReference type="InterPro" id="IPR022105">
    <property type="entry name" value="DUF3645"/>
</dbReference>
<evidence type="ECO:0000259" key="9">
    <source>
        <dbReference type="Pfam" id="PF12359"/>
    </source>
</evidence>
<reference evidence="11" key="1">
    <citation type="submission" date="2019-11" db="EMBL/GenBank/DDBJ databases">
        <title>Bipolaris sorokiniana Genome sequencing.</title>
        <authorList>
            <person name="Wang H."/>
        </authorList>
    </citation>
    <scope>NUCLEOTIDE SEQUENCE</scope>
</reference>
<evidence type="ECO:0000256" key="4">
    <source>
        <dbReference type="ARBA" id="ARBA00022786"/>
    </source>
</evidence>
<evidence type="ECO:0000259" key="8">
    <source>
        <dbReference type="Pfam" id="PF12340"/>
    </source>
</evidence>
<accession>A0A8H6DQ60</accession>
<keyword evidence="3" id="KW-0645">Protease</keyword>
<evidence type="ECO:0000256" key="7">
    <source>
        <dbReference type="SAM" id="MobiDB-lite"/>
    </source>
</evidence>
<feature type="domain" description="DUF3638" evidence="8">
    <location>
        <begin position="1990"/>
        <end position="2213"/>
    </location>
</feature>
<comment type="catalytic activity">
    <reaction evidence="1">
        <text>Thiol-dependent hydrolysis of ester, thioester, amide, peptide and isopeptide bonds formed by the C-terminal Gly of ubiquitin (a 76-residue protein attached to proteins as an intracellular targeting signal).</text>
        <dbReference type="EC" id="3.4.19.12"/>
    </reaction>
</comment>
<evidence type="ECO:0000259" key="10">
    <source>
        <dbReference type="Pfam" id="PF20255"/>
    </source>
</evidence>
<evidence type="ECO:0000256" key="3">
    <source>
        <dbReference type="ARBA" id="ARBA00022670"/>
    </source>
</evidence>